<proteinExistence type="predicted"/>
<feature type="compositionally biased region" description="Basic and acidic residues" evidence="1">
    <location>
        <begin position="24"/>
        <end position="46"/>
    </location>
</feature>
<gene>
    <name evidence="2" type="ORF">ASPSYDRAFT_88152</name>
</gene>
<feature type="compositionally biased region" description="Basic residues" evidence="1">
    <location>
        <begin position="47"/>
        <end position="59"/>
    </location>
</feature>
<sequence>MTREACIENPVRASNRSQPEQENEQGRERETSPDRITEEQGPEGDRRTRRLSIRSRSRRGSYSPPHVRRRYRLSPPPWRLPFVSSHHELFASEDSQSESQFQQDRCVYLGPYDREAYITTHPATHYDFTQWLPLLALGAQETWYKFNTAKDKIVYTNQSLPLLAAPNPNLVPLSDPRPVGLRLARIAATAALRPSSSPPVPVKYEDGSKPVPPNLVYLSIQASITGNTNRRLNDRWDHPDRDVPDRNLPDLADNSLAGQNIYRVIRCGSRVEAAAQAFYYAGGNRWSTVFTCAVVAGARSLSGRVMVYSAEAYERVSSVEELIEDGVEMKGEKIKVFY</sequence>
<reference evidence="3" key="1">
    <citation type="journal article" date="2017" name="Genome Biol.">
        <title>Comparative genomics reveals high biological diversity and specific adaptations in the industrially and medically important fungal genus Aspergillus.</title>
        <authorList>
            <person name="de Vries R.P."/>
            <person name="Riley R."/>
            <person name="Wiebenga A."/>
            <person name="Aguilar-Osorio G."/>
            <person name="Amillis S."/>
            <person name="Uchima C.A."/>
            <person name="Anderluh G."/>
            <person name="Asadollahi M."/>
            <person name="Askin M."/>
            <person name="Barry K."/>
            <person name="Battaglia E."/>
            <person name="Bayram O."/>
            <person name="Benocci T."/>
            <person name="Braus-Stromeyer S.A."/>
            <person name="Caldana C."/>
            <person name="Canovas D."/>
            <person name="Cerqueira G.C."/>
            <person name="Chen F."/>
            <person name="Chen W."/>
            <person name="Choi C."/>
            <person name="Clum A."/>
            <person name="Dos Santos R.A."/>
            <person name="Damasio A.R."/>
            <person name="Diallinas G."/>
            <person name="Emri T."/>
            <person name="Fekete E."/>
            <person name="Flipphi M."/>
            <person name="Freyberg S."/>
            <person name="Gallo A."/>
            <person name="Gournas C."/>
            <person name="Habgood R."/>
            <person name="Hainaut M."/>
            <person name="Harispe M.L."/>
            <person name="Henrissat B."/>
            <person name="Hilden K.S."/>
            <person name="Hope R."/>
            <person name="Hossain A."/>
            <person name="Karabika E."/>
            <person name="Karaffa L."/>
            <person name="Karanyi Z."/>
            <person name="Krasevec N."/>
            <person name="Kuo A."/>
            <person name="Kusch H."/>
            <person name="LaButti K."/>
            <person name="Lagendijk E.L."/>
            <person name="Lapidus A."/>
            <person name="Levasseur A."/>
            <person name="Lindquist E."/>
            <person name="Lipzen A."/>
            <person name="Logrieco A.F."/>
            <person name="MacCabe A."/>
            <person name="Maekelae M.R."/>
            <person name="Malavazi I."/>
            <person name="Melin P."/>
            <person name="Meyer V."/>
            <person name="Mielnichuk N."/>
            <person name="Miskei M."/>
            <person name="Molnar A.P."/>
            <person name="Mule G."/>
            <person name="Ngan C.Y."/>
            <person name="Orejas M."/>
            <person name="Orosz E."/>
            <person name="Ouedraogo J.P."/>
            <person name="Overkamp K.M."/>
            <person name="Park H.-S."/>
            <person name="Perrone G."/>
            <person name="Piumi F."/>
            <person name="Punt P.J."/>
            <person name="Ram A.F."/>
            <person name="Ramon A."/>
            <person name="Rauscher S."/>
            <person name="Record E."/>
            <person name="Riano-Pachon D.M."/>
            <person name="Robert V."/>
            <person name="Roehrig J."/>
            <person name="Ruller R."/>
            <person name="Salamov A."/>
            <person name="Salih N.S."/>
            <person name="Samson R.A."/>
            <person name="Sandor E."/>
            <person name="Sanguinetti M."/>
            <person name="Schuetze T."/>
            <person name="Sepcic K."/>
            <person name="Shelest E."/>
            <person name="Sherlock G."/>
            <person name="Sophianopoulou V."/>
            <person name="Squina F.M."/>
            <person name="Sun H."/>
            <person name="Susca A."/>
            <person name="Todd R.B."/>
            <person name="Tsang A."/>
            <person name="Unkles S.E."/>
            <person name="van de Wiele N."/>
            <person name="van Rossen-Uffink D."/>
            <person name="Oliveira J.V."/>
            <person name="Vesth T.C."/>
            <person name="Visser J."/>
            <person name="Yu J.-H."/>
            <person name="Zhou M."/>
            <person name="Andersen M.R."/>
            <person name="Archer D.B."/>
            <person name="Baker S.E."/>
            <person name="Benoit I."/>
            <person name="Brakhage A.A."/>
            <person name="Braus G.H."/>
            <person name="Fischer R."/>
            <person name="Frisvad J.C."/>
            <person name="Goldman G.H."/>
            <person name="Houbraken J."/>
            <person name="Oakley B."/>
            <person name="Pocsi I."/>
            <person name="Scazzocchio C."/>
            <person name="Seiboth B."/>
            <person name="vanKuyk P.A."/>
            <person name="Wortman J."/>
            <person name="Dyer P.S."/>
            <person name="Grigoriev I.V."/>
        </authorList>
    </citation>
    <scope>NUCLEOTIDE SEQUENCE [LARGE SCALE GENOMIC DNA]</scope>
    <source>
        <strain evidence="3">CBS 593.65</strain>
    </source>
</reference>
<dbReference type="VEuPathDB" id="FungiDB:ASPSYDRAFT_88152"/>
<organism evidence="2 3">
    <name type="scientific">Aspergillus sydowii CBS 593.65</name>
    <dbReference type="NCBI Taxonomy" id="1036612"/>
    <lineage>
        <taxon>Eukaryota</taxon>
        <taxon>Fungi</taxon>
        <taxon>Dikarya</taxon>
        <taxon>Ascomycota</taxon>
        <taxon>Pezizomycotina</taxon>
        <taxon>Eurotiomycetes</taxon>
        <taxon>Eurotiomycetidae</taxon>
        <taxon>Eurotiales</taxon>
        <taxon>Aspergillaceae</taxon>
        <taxon>Aspergillus</taxon>
        <taxon>Aspergillus subgen. Nidulantes</taxon>
    </lineage>
</organism>
<keyword evidence="3" id="KW-1185">Reference proteome</keyword>
<name>A0A1L9TQF4_9EURO</name>
<dbReference type="EMBL" id="KV878584">
    <property type="protein sequence ID" value="OJJ61615.1"/>
    <property type="molecule type" value="Genomic_DNA"/>
</dbReference>
<evidence type="ECO:0000313" key="2">
    <source>
        <dbReference type="EMBL" id="OJJ61615.1"/>
    </source>
</evidence>
<dbReference type="AlphaFoldDB" id="A0A1L9TQF4"/>
<evidence type="ECO:0000313" key="3">
    <source>
        <dbReference type="Proteomes" id="UP000184356"/>
    </source>
</evidence>
<dbReference type="Proteomes" id="UP000184356">
    <property type="component" value="Unassembled WGS sequence"/>
</dbReference>
<feature type="region of interest" description="Disordered" evidence="1">
    <location>
        <begin position="1"/>
        <end position="70"/>
    </location>
</feature>
<dbReference type="RefSeq" id="XP_040705421.1">
    <property type="nucleotide sequence ID" value="XM_040851973.1"/>
</dbReference>
<accession>A0A1L9TQF4</accession>
<dbReference type="GeneID" id="63768046"/>
<evidence type="ECO:0000256" key="1">
    <source>
        <dbReference type="SAM" id="MobiDB-lite"/>
    </source>
</evidence>
<protein>
    <submittedName>
        <fullName evidence="2">Uncharacterized protein</fullName>
    </submittedName>
</protein>
<dbReference type="OrthoDB" id="4503170at2759"/>